<comment type="caution">
    <text evidence="1">The sequence shown here is derived from an EMBL/GenBank/DDBJ whole genome shotgun (WGS) entry which is preliminary data.</text>
</comment>
<accession>A0A7J6BC48</accession>
<organism evidence="1 2">
    <name type="scientific">Ameiurus melas</name>
    <name type="common">Black bullhead</name>
    <name type="synonym">Silurus melas</name>
    <dbReference type="NCBI Taxonomy" id="219545"/>
    <lineage>
        <taxon>Eukaryota</taxon>
        <taxon>Metazoa</taxon>
        <taxon>Chordata</taxon>
        <taxon>Craniata</taxon>
        <taxon>Vertebrata</taxon>
        <taxon>Euteleostomi</taxon>
        <taxon>Actinopterygii</taxon>
        <taxon>Neopterygii</taxon>
        <taxon>Teleostei</taxon>
        <taxon>Ostariophysi</taxon>
        <taxon>Siluriformes</taxon>
        <taxon>Ictaluridae</taxon>
        <taxon>Ameiurus</taxon>
    </lineage>
</organism>
<evidence type="ECO:0000313" key="1">
    <source>
        <dbReference type="EMBL" id="KAF4092653.1"/>
    </source>
</evidence>
<name>A0A7J6BC48_AMEME</name>
<protein>
    <submittedName>
        <fullName evidence="1">Uncharacterized protein</fullName>
    </submittedName>
</protein>
<proteinExistence type="predicted"/>
<reference evidence="1 2" key="1">
    <citation type="submission" date="2020-02" db="EMBL/GenBank/DDBJ databases">
        <title>A chromosome-scale genome assembly of the black bullhead catfish (Ameiurus melas).</title>
        <authorList>
            <person name="Wen M."/>
            <person name="Zham M."/>
            <person name="Cabau C."/>
            <person name="Klopp C."/>
            <person name="Donnadieu C."/>
            <person name="Roques C."/>
            <person name="Bouchez O."/>
            <person name="Lampietro C."/>
            <person name="Jouanno E."/>
            <person name="Herpin A."/>
            <person name="Louis A."/>
            <person name="Berthelot C."/>
            <person name="Parey E."/>
            <person name="Roest-Crollius H."/>
            <person name="Braasch I."/>
            <person name="Postlethwait J."/>
            <person name="Robinson-Rechavi M."/>
            <person name="Echchiki A."/>
            <person name="Begum T."/>
            <person name="Montfort J."/>
            <person name="Schartl M."/>
            <person name="Bobe J."/>
            <person name="Guiguen Y."/>
        </authorList>
    </citation>
    <scope>NUCLEOTIDE SEQUENCE [LARGE SCALE GENOMIC DNA]</scope>
    <source>
        <strain evidence="1">M_S1</strain>
        <tissue evidence="1">Blood</tissue>
    </source>
</reference>
<dbReference type="EMBL" id="JAAGNN010000002">
    <property type="protein sequence ID" value="KAF4092653.1"/>
    <property type="molecule type" value="Genomic_DNA"/>
</dbReference>
<sequence length="102" mass="12010">MAGNTENRVQRLVDSLRTAVQWCKENEHRFLQKVEMPDVLLMPPEDAANAVKVFLEMHDCSEEERDEAIAPFLFHFHTFTDMDLFLTELSDRRKLLVFTILK</sequence>
<evidence type="ECO:0000313" key="2">
    <source>
        <dbReference type="Proteomes" id="UP000593565"/>
    </source>
</evidence>
<keyword evidence="2" id="KW-1185">Reference proteome</keyword>
<gene>
    <name evidence="1" type="ORF">AMELA_G00023270</name>
</gene>
<dbReference type="Proteomes" id="UP000593565">
    <property type="component" value="Unassembled WGS sequence"/>
</dbReference>
<dbReference type="AlphaFoldDB" id="A0A7J6BC48"/>